<keyword evidence="10" id="KW-1185">Reference proteome</keyword>
<dbReference type="Gene3D" id="3.30.2090.10">
    <property type="entry name" value="Multidrug efflux transporter AcrB TolC docking domain, DN and DC subdomains"/>
    <property type="match status" value="2"/>
</dbReference>
<dbReference type="SUPFAM" id="SSF82714">
    <property type="entry name" value="Multidrug efflux transporter AcrB TolC docking domain, DN and DC subdomains"/>
    <property type="match status" value="2"/>
</dbReference>
<proteinExistence type="inferred from homology"/>
<protein>
    <submittedName>
        <fullName evidence="9">Cobalt-zinc-cadmium resistance protein CzcA</fullName>
    </submittedName>
</protein>
<keyword evidence="4" id="KW-1003">Cell membrane</keyword>
<dbReference type="AlphaFoldDB" id="A0A1T5GVA0"/>
<feature type="transmembrane region" description="Helical" evidence="8">
    <location>
        <begin position="886"/>
        <end position="905"/>
    </location>
</feature>
<evidence type="ECO:0000256" key="5">
    <source>
        <dbReference type="ARBA" id="ARBA00022692"/>
    </source>
</evidence>
<dbReference type="GO" id="GO:0005886">
    <property type="term" value="C:plasma membrane"/>
    <property type="evidence" value="ECO:0007669"/>
    <property type="project" value="UniProtKB-SubCell"/>
</dbReference>
<evidence type="ECO:0000256" key="8">
    <source>
        <dbReference type="SAM" id="Phobius"/>
    </source>
</evidence>
<feature type="transmembrane region" description="Helical" evidence="8">
    <location>
        <begin position="521"/>
        <end position="540"/>
    </location>
</feature>
<feature type="transmembrane region" description="Helical" evidence="8">
    <location>
        <begin position="437"/>
        <end position="454"/>
    </location>
</feature>
<evidence type="ECO:0000256" key="1">
    <source>
        <dbReference type="ARBA" id="ARBA00004651"/>
    </source>
</evidence>
<dbReference type="KEGG" id="asx:CDL62_02970"/>
<dbReference type="OrthoDB" id="9758757at2"/>
<keyword evidence="6 8" id="KW-1133">Transmembrane helix</keyword>
<dbReference type="GO" id="GO:0042910">
    <property type="term" value="F:xenobiotic transmembrane transporter activity"/>
    <property type="evidence" value="ECO:0007669"/>
    <property type="project" value="TreeGrafter"/>
</dbReference>
<dbReference type="Gene3D" id="3.30.70.1440">
    <property type="entry name" value="Multidrug efflux transporter AcrB pore domain"/>
    <property type="match status" value="1"/>
</dbReference>
<evidence type="ECO:0000256" key="6">
    <source>
        <dbReference type="ARBA" id="ARBA00022989"/>
    </source>
</evidence>
<comment type="similarity">
    <text evidence="2">Belongs to the resistance-nodulation-cell division (RND) (TC 2.A.6) family.</text>
</comment>
<dbReference type="SUPFAM" id="SSF82866">
    <property type="entry name" value="Multidrug efflux transporter AcrB transmembrane domain"/>
    <property type="match status" value="2"/>
</dbReference>
<feature type="transmembrane region" description="Helical" evidence="8">
    <location>
        <begin position="860"/>
        <end position="879"/>
    </location>
</feature>
<evidence type="ECO:0000313" key="9">
    <source>
        <dbReference type="EMBL" id="SKC12327.1"/>
    </source>
</evidence>
<dbReference type="PANTHER" id="PTHR32063:SF17">
    <property type="entry name" value="CATION EFFLUX SYSTEM PROTEIN"/>
    <property type="match status" value="1"/>
</dbReference>
<dbReference type="InterPro" id="IPR001036">
    <property type="entry name" value="Acrflvin-R"/>
</dbReference>
<dbReference type="Gene3D" id="3.30.70.1430">
    <property type="entry name" value="Multidrug efflux transporter AcrB pore domain"/>
    <property type="match status" value="2"/>
</dbReference>
<dbReference type="SUPFAM" id="SSF82693">
    <property type="entry name" value="Multidrug efflux transporter AcrB pore domain, PN1, PN2, PC1 and PC2 subdomains"/>
    <property type="match status" value="3"/>
</dbReference>
<keyword evidence="5 8" id="KW-0812">Transmembrane</keyword>
<sequence>MLLEKFIRFCLSRKGIMAALFVFLAIFGYYSFTRLEIDAYPDIADVTSMVVTQYPGHAAETIEEQVTIPIERALNGMPGLVVMRSKSTFGLSMITLVFADGIDDYFARQLIRERLIEAELPDGAEPELEPLTSPTGEIFRYTIHSDIYSQRELRELQDWVIIPKLREVFGVAEVVTHGGETTQFQCEIDPEKLQKYGLSLEDVIEAVEDNNSNAGGGRVNRGDLAYVIRGIGLVRSLEDLGNVVVTSIDGTPIFLRDLGELKLGAMERNGMLGRDDEDDLVQGIVVLLRHMDPSPVLANVNKMVKELNNKILPEGVWIDPYYDRTELIQQTTRSVSFTLLQGIGLVVLILLLFMGSIRSALIVASVIPFAMLIAFALMYLTDIPANLLSLGALSFGILVDAAIVIVEALQARREKNPGETFTEERVAESTIRVGKPIFFAVLIIIAAHLPLFAFERIEAKFFIPMAYTVAYALGGALLFSLAVIPGLMLWSYKKPSKVFVNKPLEWLKVRYNKKMAFLLNYPRYAIIPAIIAVLLTAFTFNKIGKEFLPYIDEGSIWLQVKMPSGISMEKGAEMAAELRRVAREFPEVKHIVTQLGRNDDGTDPFTPSHIESMVVLHPYNTWNPRRSKLELIDEMDKRFQQIPGMVVGFSQPMIDGVNDKVAGAHSELVVKVFGDDFVETRRIAEDIMAVLETVEGAVDLAIDQEPPLPQMQIMVDRDAASRFGINVSQISELIEVGIGGQPVSEIFLGQRRYDVILRYPEHMRNTPEKIGNLLLTSPDGASIALSQVADIVMTTGESTISREMNRRHATVKLNLRGRDFSHFFREAQTAIEERVEYDKDLYTTEWGGLFENKERAEGRALVILAMVLGIIFLLLYAEFGTVRHPSIILASLPLAILGGLVALQARGMTVNVASTVGFIALSGLAVQNGVILISNINRIVKKKSNELKESIIEGATQRLRPVLITATTTLFGVLPAAFAFGVGSDIQRPLTTVVMGGLLSATILTMIILPVIYYLVEKRFTR</sequence>
<dbReference type="InterPro" id="IPR027463">
    <property type="entry name" value="AcrB_DN_DC_subdom"/>
</dbReference>
<feature type="transmembrane region" description="Helical" evidence="8">
    <location>
        <begin position="994"/>
        <end position="1016"/>
    </location>
</feature>
<dbReference type="Gene3D" id="3.30.70.1320">
    <property type="entry name" value="Multidrug efflux transporter AcrB pore domain like"/>
    <property type="match status" value="1"/>
</dbReference>
<feature type="transmembrane region" description="Helical" evidence="8">
    <location>
        <begin position="917"/>
        <end position="940"/>
    </location>
</feature>
<feature type="transmembrane region" description="Helical" evidence="8">
    <location>
        <begin position="334"/>
        <end position="353"/>
    </location>
</feature>
<keyword evidence="3" id="KW-0813">Transport</keyword>
<evidence type="ECO:0000256" key="3">
    <source>
        <dbReference type="ARBA" id="ARBA00022448"/>
    </source>
</evidence>
<dbReference type="Proteomes" id="UP000191055">
    <property type="component" value="Unassembled WGS sequence"/>
</dbReference>
<accession>A0A1T5GVA0</accession>
<feature type="transmembrane region" description="Helical" evidence="8">
    <location>
        <begin position="961"/>
        <end position="982"/>
    </location>
</feature>
<dbReference type="InterPro" id="IPR004763">
    <property type="entry name" value="CusA-like"/>
</dbReference>
<dbReference type="GO" id="GO:0008324">
    <property type="term" value="F:monoatomic cation transmembrane transporter activity"/>
    <property type="evidence" value="ECO:0007669"/>
    <property type="project" value="InterPro"/>
</dbReference>
<dbReference type="Gene3D" id="1.20.1640.10">
    <property type="entry name" value="Multidrug efflux transporter AcrB transmembrane domain"/>
    <property type="match status" value="2"/>
</dbReference>
<keyword evidence="7 8" id="KW-0472">Membrane</keyword>
<feature type="transmembrane region" description="Helical" evidence="8">
    <location>
        <begin position="387"/>
        <end position="406"/>
    </location>
</feature>
<feature type="transmembrane region" description="Helical" evidence="8">
    <location>
        <begin position="466"/>
        <end position="492"/>
    </location>
</feature>
<dbReference type="EMBL" id="FUYV01000010">
    <property type="protein sequence ID" value="SKC12327.1"/>
    <property type="molecule type" value="Genomic_DNA"/>
</dbReference>
<reference evidence="9 10" key="1">
    <citation type="submission" date="2017-02" db="EMBL/GenBank/DDBJ databases">
        <authorList>
            <person name="Peterson S.W."/>
        </authorList>
    </citation>
    <scope>NUCLEOTIDE SEQUENCE [LARGE SCALE GENOMIC DNA]</scope>
    <source>
        <strain evidence="9 10">DSM 24412</strain>
    </source>
</reference>
<dbReference type="NCBIfam" id="TIGR00914">
    <property type="entry name" value="2A0601"/>
    <property type="match status" value="1"/>
</dbReference>
<evidence type="ECO:0000256" key="4">
    <source>
        <dbReference type="ARBA" id="ARBA00022475"/>
    </source>
</evidence>
<comment type="subcellular location">
    <subcellularLocation>
        <location evidence="1">Cell membrane</location>
        <topology evidence="1">Multi-pass membrane protein</topology>
    </subcellularLocation>
</comment>
<gene>
    <name evidence="9" type="ORF">SAMN03080601_01981</name>
</gene>
<evidence type="ECO:0000256" key="2">
    <source>
        <dbReference type="ARBA" id="ARBA00010942"/>
    </source>
</evidence>
<feature type="transmembrane region" description="Helical" evidence="8">
    <location>
        <begin position="360"/>
        <end position="381"/>
    </location>
</feature>
<dbReference type="PRINTS" id="PR00702">
    <property type="entry name" value="ACRIFLAVINRP"/>
</dbReference>
<evidence type="ECO:0000313" key="10">
    <source>
        <dbReference type="Proteomes" id="UP000191055"/>
    </source>
</evidence>
<dbReference type="STRING" id="889453.SAMN03080601_01981"/>
<name>A0A1T5GVA0_9BACT</name>
<dbReference type="RefSeq" id="WP_079557721.1">
    <property type="nucleotide sequence ID" value="NZ_CP021904.1"/>
</dbReference>
<feature type="transmembrane region" description="Helical" evidence="8">
    <location>
        <begin position="15"/>
        <end position="32"/>
    </location>
</feature>
<organism evidence="9 10">
    <name type="scientific">Alkalitalea saponilacus</name>
    <dbReference type="NCBI Taxonomy" id="889453"/>
    <lineage>
        <taxon>Bacteria</taxon>
        <taxon>Pseudomonadati</taxon>
        <taxon>Bacteroidota</taxon>
        <taxon>Bacteroidia</taxon>
        <taxon>Marinilabiliales</taxon>
        <taxon>Marinilabiliaceae</taxon>
        <taxon>Alkalitalea</taxon>
    </lineage>
</organism>
<dbReference type="PANTHER" id="PTHR32063">
    <property type="match status" value="1"/>
</dbReference>
<evidence type="ECO:0000256" key="7">
    <source>
        <dbReference type="ARBA" id="ARBA00023136"/>
    </source>
</evidence>
<dbReference type="Pfam" id="PF00873">
    <property type="entry name" value="ACR_tran"/>
    <property type="match status" value="1"/>
</dbReference>